<gene>
    <name evidence="3" type="ORF">A2V58_04535</name>
</gene>
<keyword evidence="1" id="KW-0812">Transmembrane</keyword>
<evidence type="ECO:0000313" key="4">
    <source>
        <dbReference type="Proteomes" id="UP000177950"/>
    </source>
</evidence>
<keyword evidence="1" id="KW-0472">Membrane</keyword>
<accession>A0A1F6UHU5</accession>
<evidence type="ECO:0000313" key="3">
    <source>
        <dbReference type="EMBL" id="OGI56954.1"/>
    </source>
</evidence>
<feature type="transmembrane region" description="Helical" evidence="1">
    <location>
        <begin position="80"/>
        <end position="99"/>
    </location>
</feature>
<dbReference type="Proteomes" id="UP000177950">
    <property type="component" value="Unassembled WGS sequence"/>
</dbReference>
<evidence type="ECO:0000256" key="1">
    <source>
        <dbReference type="SAM" id="Phobius"/>
    </source>
</evidence>
<feature type="transmembrane region" description="Helical" evidence="1">
    <location>
        <begin position="48"/>
        <end position="68"/>
    </location>
</feature>
<dbReference type="InterPro" id="IPR025508">
    <property type="entry name" value="DUF4395"/>
</dbReference>
<reference evidence="3 4" key="1">
    <citation type="journal article" date="2016" name="Nat. Commun.">
        <title>Thousands of microbial genomes shed light on interconnected biogeochemical processes in an aquifer system.</title>
        <authorList>
            <person name="Anantharaman K."/>
            <person name="Brown C.T."/>
            <person name="Hug L.A."/>
            <person name="Sharon I."/>
            <person name="Castelle C.J."/>
            <person name="Probst A.J."/>
            <person name="Thomas B.C."/>
            <person name="Singh A."/>
            <person name="Wilkins M.J."/>
            <person name="Karaoz U."/>
            <person name="Brodie E.L."/>
            <person name="Williams K.H."/>
            <person name="Hubbard S.S."/>
            <person name="Banfield J.F."/>
        </authorList>
    </citation>
    <scope>NUCLEOTIDE SEQUENCE [LARGE SCALE GENOMIC DNA]</scope>
</reference>
<dbReference type="Pfam" id="PF14340">
    <property type="entry name" value="DUF4395"/>
    <property type="match status" value="1"/>
</dbReference>
<sequence length="169" mass="18503">MNERAVRATAGLMLIATSVAFSQAFFQGNFLPLKIITPILFIDFTIRVLTGLTPLSPFGVLGTFLVRHQKPEWAGATQKRFAWSIGIGVALLMTVITNMNITGALPLTFCVICMSLMWLETALGVCVGCRIYQWLARRRMLETTEYPPACAGGICDQAVQNTGLNRSEG</sequence>
<keyword evidence="1" id="KW-1133">Transmembrane helix</keyword>
<protein>
    <recommendedName>
        <fullName evidence="2">DUF4395 domain-containing protein</fullName>
    </recommendedName>
</protein>
<organism evidence="3 4">
    <name type="scientific">Candidatus Muproteobacteria bacterium RBG_19FT_COMBO_61_10</name>
    <dbReference type="NCBI Taxonomy" id="1817761"/>
    <lineage>
        <taxon>Bacteria</taxon>
        <taxon>Pseudomonadati</taxon>
        <taxon>Pseudomonadota</taxon>
        <taxon>Candidatus Muproteobacteria</taxon>
    </lineage>
</organism>
<feature type="domain" description="DUF4395" evidence="2">
    <location>
        <begin position="1"/>
        <end position="137"/>
    </location>
</feature>
<comment type="caution">
    <text evidence="3">The sequence shown here is derived from an EMBL/GenBank/DDBJ whole genome shotgun (WGS) entry which is preliminary data.</text>
</comment>
<dbReference type="AlphaFoldDB" id="A0A1F6UHU5"/>
<evidence type="ECO:0000259" key="2">
    <source>
        <dbReference type="Pfam" id="PF14340"/>
    </source>
</evidence>
<proteinExistence type="predicted"/>
<name>A0A1F6UHU5_9PROT</name>
<feature type="transmembrane region" description="Helical" evidence="1">
    <location>
        <begin position="105"/>
        <end position="132"/>
    </location>
</feature>
<dbReference type="EMBL" id="MFSV01000164">
    <property type="protein sequence ID" value="OGI56954.1"/>
    <property type="molecule type" value="Genomic_DNA"/>
</dbReference>